<name>A0ACB5T2C7_AMBMO</name>
<proteinExistence type="predicted"/>
<accession>A0ACB5T2C7</accession>
<keyword evidence="2" id="KW-1185">Reference proteome</keyword>
<sequence>MKRPLRNRSKKDNSHQEIHKIGSSCTGGTRRHPRFFTQEAFNLDSSSKTRKRKWFMNTVKRWGCSSSGGRSTTNETCGRCDNRVHYMPSSDGKNQWKVMSLKMGNNDNITELFRVSLENILRKADLPES</sequence>
<organism evidence="1 2">
    <name type="scientific">Ambrosiozyma monospora</name>
    <name type="common">Yeast</name>
    <name type="synonym">Endomycopsis monosporus</name>
    <dbReference type="NCBI Taxonomy" id="43982"/>
    <lineage>
        <taxon>Eukaryota</taxon>
        <taxon>Fungi</taxon>
        <taxon>Dikarya</taxon>
        <taxon>Ascomycota</taxon>
        <taxon>Saccharomycotina</taxon>
        <taxon>Pichiomycetes</taxon>
        <taxon>Pichiales</taxon>
        <taxon>Pichiaceae</taxon>
        <taxon>Ambrosiozyma</taxon>
    </lineage>
</organism>
<reference evidence="1" key="1">
    <citation type="submission" date="2023-04" db="EMBL/GenBank/DDBJ databases">
        <title>Ambrosiozyma monospora NBRC 10751.</title>
        <authorList>
            <person name="Ichikawa N."/>
            <person name="Sato H."/>
            <person name="Tonouchi N."/>
        </authorList>
    </citation>
    <scope>NUCLEOTIDE SEQUENCE</scope>
    <source>
        <strain evidence="1">NBRC 10751</strain>
    </source>
</reference>
<dbReference type="Proteomes" id="UP001165064">
    <property type="component" value="Unassembled WGS sequence"/>
</dbReference>
<evidence type="ECO:0000313" key="1">
    <source>
        <dbReference type="EMBL" id="GME79821.1"/>
    </source>
</evidence>
<dbReference type="EMBL" id="BSXS01002769">
    <property type="protein sequence ID" value="GME79821.1"/>
    <property type="molecule type" value="Genomic_DNA"/>
</dbReference>
<comment type="caution">
    <text evidence="1">The sequence shown here is derived from an EMBL/GenBank/DDBJ whole genome shotgun (WGS) entry which is preliminary data.</text>
</comment>
<protein>
    <submittedName>
        <fullName evidence="1">Unnamed protein product</fullName>
    </submittedName>
</protein>
<evidence type="ECO:0000313" key="2">
    <source>
        <dbReference type="Proteomes" id="UP001165064"/>
    </source>
</evidence>
<gene>
    <name evidence="1" type="ORF">Amon02_000414500</name>
</gene>